<dbReference type="GeneID" id="25361630"/>
<evidence type="ECO:0000259" key="3">
    <source>
        <dbReference type="Pfam" id="PF12571"/>
    </source>
</evidence>
<dbReference type="eggNOG" id="COG5301">
    <property type="taxonomic scope" value="Bacteria"/>
</dbReference>
<evidence type="ECO:0000313" key="5">
    <source>
        <dbReference type="Proteomes" id="UP000008075"/>
    </source>
</evidence>
<dbReference type="InterPro" id="IPR005068">
    <property type="entry name" value="Phage_lambda_Stf-r2"/>
</dbReference>
<dbReference type="GO" id="GO:0019062">
    <property type="term" value="P:virion attachment to host cell"/>
    <property type="evidence" value="ECO:0007669"/>
    <property type="project" value="InterPro"/>
</dbReference>
<dbReference type="Pfam" id="PF12571">
    <property type="entry name" value="Phage_tail_fib"/>
    <property type="match status" value="1"/>
</dbReference>
<dbReference type="EMBL" id="FN667742">
    <property type="protein sequence ID" value="CBJ89564.1"/>
    <property type="molecule type" value="Genomic_DNA"/>
</dbReference>
<evidence type="ECO:0000256" key="2">
    <source>
        <dbReference type="ARBA" id="ARBA00022581"/>
    </source>
</evidence>
<dbReference type="PANTHER" id="PTHR35191">
    <property type="entry name" value="PROPHAGE SIDE TAIL FIBER PROTEIN HOMOLOG STFQ-RELATED"/>
    <property type="match status" value="1"/>
</dbReference>
<dbReference type="GO" id="GO:0046718">
    <property type="term" value="P:symbiont entry into host cell"/>
    <property type="evidence" value="ECO:0007669"/>
    <property type="project" value="InterPro"/>
</dbReference>
<gene>
    <name evidence="4" type="ordered locus">XNC1_1501</name>
</gene>
<dbReference type="Pfam" id="PF03406">
    <property type="entry name" value="Phage_fiber_2"/>
    <property type="match status" value="1"/>
</dbReference>
<dbReference type="STRING" id="406817.XNC1_1501"/>
<dbReference type="HOGENOM" id="CLU_230887_0_0_6"/>
<accession>D3VBC5</accession>
<reference evidence="4 5" key="1">
    <citation type="journal article" date="2011" name="PLoS ONE">
        <title>The entomopathogenic bacterial endosymbionts xenorhabdus and photorhabdus: convergent lifestyles from divergent genomes.</title>
        <authorList>
            <person name="Chaston J.M."/>
            <person name="Suen G."/>
            <person name="Tucker S.L."/>
            <person name="Andersen A.W."/>
            <person name="Bhasin A."/>
            <person name="Bode E."/>
            <person name="Bode H.B."/>
            <person name="Brachmann A.O."/>
            <person name="Cowles C.E."/>
            <person name="Cowles K.N."/>
            <person name="Darby C."/>
            <person name="de Leon L."/>
            <person name="Drace K."/>
            <person name="Du Z."/>
            <person name="Givaudan A."/>
            <person name="Herbert Tran E.E."/>
            <person name="Jewell K.A."/>
            <person name="Knack J.J."/>
            <person name="Krasomil-Osterfeld K.C."/>
            <person name="Kukor R."/>
            <person name="Lanois A."/>
            <person name="Latreille P."/>
            <person name="Leimgruber N.K."/>
            <person name="Lipke C.M."/>
            <person name="Liu R."/>
            <person name="Lu X."/>
            <person name="Martens E.C."/>
            <person name="Marri P.R."/>
            <person name="Medigue C."/>
            <person name="Menard M.L."/>
            <person name="Miller N.M."/>
            <person name="Morales-Soto N."/>
            <person name="Norton S."/>
            <person name="Ogier J.C."/>
            <person name="Orchard S.S."/>
            <person name="Park D."/>
            <person name="Park Y."/>
            <person name="Qurollo B.A."/>
            <person name="Sugar D.R."/>
            <person name="Richards G.R."/>
            <person name="Rouy Z."/>
            <person name="Slominski B."/>
            <person name="Slominski K."/>
            <person name="Snyder H."/>
            <person name="Tjaden B.C."/>
            <person name="van der Hoeven R."/>
            <person name="Welch R.D."/>
            <person name="Wheeler C."/>
            <person name="Xiang B."/>
            <person name="Barbazuk B."/>
            <person name="Gaudriault S."/>
            <person name="Goodner B."/>
            <person name="Slater S.C."/>
            <person name="Forst S."/>
            <person name="Goldman B.S."/>
            <person name="Goodrich-Blair H."/>
        </authorList>
    </citation>
    <scope>NUCLEOTIDE SEQUENCE [LARGE SCALE GENOMIC DNA]</scope>
    <source>
        <strain evidence="5">ATCC 19061 / DSM 3370 / CCUG 14189 / LMG 1036 / NCIMB 9965 / AN6</strain>
    </source>
</reference>
<feature type="domain" description="Phage tail fibre protein N-terminal" evidence="3">
    <location>
        <begin position="1"/>
        <end position="121"/>
    </location>
</feature>
<sequence>MNTKYFALLTDSGTDKLEKAALSGTKLEITHMVVGDGGGSLPTPASSQSGLINERHRAEIDALAIVPGNPNQIIAEQIIPEGEGNWWVREIGLLDKDGTLIAVGNCVDLYKAESKEQTVRMSVTVNDSSQTNSINGFISGIATRNYVREKIRAHAESRNHPRATLKEQGFVALSNAVNSNNETQAATPKAIKTTYELADKAYQLATSISSTTKDKYVPLTRKINGKELKNDVALTASDVQAYSKPETDGLIQPVKLQAEEALKQAETANKNAGTAITQAESKVPLIRRINGKELNQDVELTASDVNAYSKAETDSLIQPVRALAEDAMQLAETANKNAGTAATQAESKVPLIRKINGKELTNDVDLAAADVNAYSKAETDNLIQPVKLQAEDALKLADSKVPLTRKINGKELTNDVDLAAADVNAYSKAETDNLIQPVKLQTEEAIKQAEAASKLADSKVPLTRKINGRELNHDVDLAAADINAYSKAETDNLIQPVKLQAEEALKLADSKVPLTRKINGKELNQDVELVAADINAYSKAETDNLIQPVKLQAEEAMKQAEAASKLADSKVPLTRKINGKELTNDVELIAADINAYSKPETDNLIQPVKAQAEEAIKQAEAVSKLADSKVPLTRKINGRELNHDVDLAAADVNAYSKAETDNLIQPVKLQAEEAIKQAEAASNLADSKVPLTRKINGKELNHDVDLAAADVNAYSKAETDSLIQPVKLQAEEALKLAESKVPLTRKINGRELNHDVDLAAADINAYSKAETDNLIQPVKLQAEEALKLADSKVPLTRKINGKELTNDVDLAAADINAYSKAETDSLIQPVKLQTEEAIKQAEAASKLADSKVPLTRKINGRELNHDVDLAAADVNAYSKAETDNLIQPVKLQTEEAIKQAEAASKLADSKVPLTRKINGKELNHDVDLAAADINAYSKAETDSLIQPVKLQTEEALKLAKSKVPLTRKINGKELTNDIDLAAVDVNAYSKAETDNLIQPVKLQTEEAIKQAEAASKLADSKVPLTRKINGKELTNDVELIAADINAYSKPETDNLIQPVKAQAEEAIKQAEAVSKLADSKVPLTRKINGRELNHDVDLAAADVNAYSKAETDNLIQPVKLQAEEAIKQAEAASNLADSKVPLTRKINGKELNHDVDLAAADINAYSKAETDSLIQPVKLQAEDALKLADSKVPLTRKINGKELNQDVELISSDVNAYSKPETDNLIQPVKLQTEEALKLAESKVPLTRKINGRELNHDVDLAAADVNAYSKAETDNLIQPVKLQTEEAIKQAEAASKLADSKVPLTRKINGKELNHDVDLAAADINAYSKAETDNLIQPVKLQTEEALKLADSKVPLTRKINGKELNQDVELAAVDVNAYSKAETDNLIQPVKLQTEEAIKQAEAASKLADSKVPLTRKINGKELTNDVDLAAVDVNAYSKAETDNLIQPVKLQTEEAIKQAEAASKLADSKVPLTRKINGRELNHDVDLAAADINAYSKAETDNLIQPVKLQAEEALKLADSKVPLTRKINGKELNQDVELVAADINAYSKAETDNLIQPVKLQAEEAMKQAEAASKLADSKVPLTRKINGKELNHDVDLAAADINAYSKAETDNLIQPVKLQAEEAIKLADSKVPLTRKINGKELTNDVELTASDINTYSKPETDNLIQPVKLQTEEAIKQAEAASNLADSKVPLTRKINGRELNHDVDLAAADVNAYSKAETDNLIQPVKLQAEEAIKQAEAASNLADSKVPLTRKINGKELNHDVDLVAADVNAYSKAETDSLIQPVKLQAEEALKLADSKVPLTRKINGKELNQDVELVAADINAYSKAETDNRIQPVKLQAEEAMKQAEAASKLADSKVPLTRKINGKELNHDVDLAAADINAYSKAETDNLIQPVKLQAEEAMKQAEAASKLADSKVPLTRRINGKELTDDVELTASDIHVYTTEEVDHFINEIRSQANEANNNANSRIPMSRTVNGKALSSDIKLIASDIGTYTKTEIDIKIEDIAEKAKEANNNADSRVPMSRTVNNKALSSDIKLIASDVDAYTRAEVNTRISKAEALANNANTNAEGRLAKSKNGSDIQDKQAFVRNIGLGELIGLDISSRLIGDEHTVIQLGDIFMVNGLATVNEPIGNSNPSVINGVTYYTHFYTIKLPITLPNGIISGRASIVGDNLDHQRPSHLADVKTQRNNANGIGLSQDTLTVSVMTPQLGWVPHFYYQIVGY</sequence>
<evidence type="ECO:0000313" key="4">
    <source>
        <dbReference type="EMBL" id="CBJ89564.1"/>
    </source>
</evidence>
<dbReference type="eggNOG" id="COG2911">
    <property type="taxonomic scope" value="Bacteria"/>
</dbReference>
<dbReference type="RefSeq" id="WP_013183886.1">
    <property type="nucleotide sequence ID" value="NC_014228.1"/>
</dbReference>
<evidence type="ECO:0000256" key="1">
    <source>
        <dbReference type="ARBA" id="ARBA00004328"/>
    </source>
</evidence>
<dbReference type="InterPro" id="IPR022225">
    <property type="entry name" value="Phage_tail_fibre_N"/>
</dbReference>
<comment type="subcellular location">
    <subcellularLocation>
        <location evidence="1">Virion</location>
    </subcellularLocation>
</comment>
<dbReference type="KEGG" id="xne:XNC1_1501"/>
<name>D3VBC5_XENNA</name>
<keyword evidence="2" id="KW-0945">Host-virus interaction</keyword>
<proteinExistence type="predicted"/>
<dbReference type="Proteomes" id="UP000008075">
    <property type="component" value="Chromosome"/>
</dbReference>
<organism evidence="4 5">
    <name type="scientific">Xenorhabdus nematophila (strain ATCC 19061 / DSM 3370 / CCUG 14189 / LMG 1036 / NCIMB 9965 / AN6)</name>
    <dbReference type="NCBI Taxonomy" id="406817"/>
    <lineage>
        <taxon>Bacteria</taxon>
        <taxon>Pseudomonadati</taxon>
        <taxon>Pseudomonadota</taxon>
        <taxon>Gammaproteobacteria</taxon>
        <taxon>Enterobacterales</taxon>
        <taxon>Morganellaceae</taxon>
        <taxon>Xenorhabdus</taxon>
    </lineage>
</organism>
<keyword evidence="5" id="KW-1185">Reference proteome</keyword>
<dbReference type="InterPro" id="IPR051934">
    <property type="entry name" value="Phage_Tail_Fiber_Structural"/>
</dbReference>
<dbReference type="PANTHER" id="PTHR35191:SF1">
    <property type="entry name" value="PROPHAGE SIDE TAIL FIBER PROTEIN HOMOLOG STFQ-RELATED"/>
    <property type="match status" value="1"/>
</dbReference>
<protein>
    <recommendedName>
        <fullName evidence="3">Phage tail fibre protein N-terminal domain-containing protein</fullName>
    </recommendedName>
</protein>